<feature type="transmembrane region" description="Helical" evidence="4">
    <location>
        <begin position="246"/>
        <end position="267"/>
    </location>
</feature>
<dbReference type="KEGG" id="rsq:Rsph17025_3142"/>
<dbReference type="PANTHER" id="PTHR23521:SF3">
    <property type="entry name" value="MFS TRANSPORTER"/>
    <property type="match status" value="1"/>
</dbReference>
<accession>A4WXB2</accession>
<evidence type="ECO:0000256" key="3">
    <source>
        <dbReference type="ARBA" id="ARBA00023136"/>
    </source>
</evidence>
<reference evidence="7" key="1">
    <citation type="submission" date="2007-04" db="EMBL/GenBank/DDBJ databases">
        <title>Complete sequence of plasmid pRSPA01 of Rhodobacter sphaeroides ATCC 17025.</title>
        <authorList>
            <consortium name="US DOE Joint Genome Institute"/>
            <person name="Copeland A."/>
            <person name="Lucas S."/>
            <person name="Lapidus A."/>
            <person name="Barry K."/>
            <person name="Detter J.C."/>
            <person name="Glavina del Rio T."/>
            <person name="Hammon N."/>
            <person name="Israni S."/>
            <person name="Dalin E."/>
            <person name="Tice H."/>
            <person name="Pitluck S."/>
            <person name="Chertkov O."/>
            <person name="Brettin T."/>
            <person name="Bruce D."/>
            <person name="Han C."/>
            <person name="Schmutz J."/>
            <person name="Larimer F."/>
            <person name="Land M."/>
            <person name="Hauser L."/>
            <person name="Kyrpides N."/>
            <person name="Kim E."/>
            <person name="Richardson P."/>
            <person name="Mackenzie C."/>
            <person name="Choudhary M."/>
            <person name="Donohue T.J."/>
            <person name="Kaplan S."/>
        </authorList>
    </citation>
    <scope>NUCLEOTIDE SEQUENCE [LARGE SCALE GENOMIC DNA]</scope>
    <source>
        <strain evidence="7">ATCC 17025</strain>
        <plasmid evidence="7">pRSPA01</plasmid>
    </source>
</reference>
<feature type="transmembrane region" description="Helical" evidence="4">
    <location>
        <begin position="337"/>
        <end position="359"/>
    </location>
</feature>
<keyword evidence="5" id="KW-0732">Signal</keyword>
<feature type="transmembrane region" description="Helical" evidence="4">
    <location>
        <begin position="214"/>
        <end position="234"/>
    </location>
</feature>
<evidence type="ECO:0000256" key="5">
    <source>
        <dbReference type="SAM" id="SignalP"/>
    </source>
</evidence>
<feature type="transmembrane region" description="Helical" evidence="4">
    <location>
        <begin position="162"/>
        <end position="182"/>
    </location>
</feature>
<geneLocation type="plasmid" evidence="7">
    <name>pRSPA01</name>
</geneLocation>
<dbReference type="BioCyc" id="RSPH349102:G1G8M-3245-MONOMER"/>
<dbReference type="GO" id="GO:0022857">
    <property type="term" value="F:transmembrane transporter activity"/>
    <property type="evidence" value="ECO:0007669"/>
    <property type="project" value="InterPro"/>
</dbReference>
<dbReference type="PANTHER" id="PTHR23521">
    <property type="entry name" value="TRANSPORTER MFS SUPERFAMILY"/>
    <property type="match status" value="1"/>
</dbReference>
<feature type="signal peptide" evidence="5">
    <location>
        <begin position="1"/>
        <end position="28"/>
    </location>
</feature>
<evidence type="ECO:0000313" key="7">
    <source>
        <dbReference type="EMBL" id="ABP72026.1"/>
    </source>
</evidence>
<feature type="transmembrane region" description="Helical" evidence="4">
    <location>
        <begin position="365"/>
        <end position="386"/>
    </location>
</feature>
<dbReference type="AlphaFoldDB" id="A4WXB2"/>
<feature type="transmembrane region" description="Helical" evidence="4">
    <location>
        <begin position="44"/>
        <end position="67"/>
    </location>
</feature>
<keyword evidence="1 4" id="KW-0812">Transmembrane</keyword>
<evidence type="ECO:0000256" key="2">
    <source>
        <dbReference type="ARBA" id="ARBA00022989"/>
    </source>
</evidence>
<evidence type="ECO:0000259" key="6">
    <source>
        <dbReference type="PROSITE" id="PS50850"/>
    </source>
</evidence>
<proteinExistence type="predicted"/>
<dbReference type="Gene3D" id="1.20.1250.20">
    <property type="entry name" value="MFS general substrate transporter like domains"/>
    <property type="match status" value="2"/>
</dbReference>
<keyword evidence="3 4" id="KW-0472">Membrane</keyword>
<feature type="transmembrane region" description="Helical" evidence="4">
    <location>
        <begin position="279"/>
        <end position="296"/>
    </location>
</feature>
<feature type="chain" id="PRO_5002676514" description="Major facilitator superfamily (MFS) profile domain-containing protein" evidence="5">
    <location>
        <begin position="29"/>
        <end position="400"/>
    </location>
</feature>
<feature type="transmembrane region" description="Helical" evidence="4">
    <location>
        <begin position="76"/>
        <end position="93"/>
    </location>
</feature>
<evidence type="ECO:0000256" key="1">
    <source>
        <dbReference type="ARBA" id="ARBA00022692"/>
    </source>
</evidence>
<evidence type="ECO:0000256" key="4">
    <source>
        <dbReference type="SAM" id="Phobius"/>
    </source>
</evidence>
<keyword evidence="2 4" id="KW-1133">Transmembrane helix</keyword>
<dbReference type="SUPFAM" id="SSF103473">
    <property type="entry name" value="MFS general substrate transporter"/>
    <property type="match status" value="1"/>
</dbReference>
<dbReference type="PROSITE" id="PS50850">
    <property type="entry name" value="MFS"/>
    <property type="match status" value="1"/>
</dbReference>
<dbReference type="InterPro" id="IPR011701">
    <property type="entry name" value="MFS"/>
</dbReference>
<feature type="transmembrane region" description="Helical" evidence="4">
    <location>
        <begin position="131"/>
        <end position="150"/>
    </location>
</feature>
<gene>
    <name evidence="7" type="ordered locus">Rsph17025_3142</name>
</gene>
<dbReference type="InterPro" id="IPR020846">
    <property type="entry name" value="MFS_dom"/>
</dbReference>
<dbReference type="InterPro" id="IPR036259">
    <property type="entry name" value="MFS_trans_sf"/>
</dbReference>
<dbReference type="Pfam" id="PF07690">
    <property type="entry name" value="MFS_1"/>
    <property type="match status" value="1"/>
</dbReference>
<dbReference type="GO" id="GO:0005886">
    <property type="term" value="C:plasma membrane"/>
    <property type="evidence" value="ECO:0007669"/>
    <property type="project" value="TreeGrafter"/>
</dbReference>
<feature type="domain" description="Major facilitator superfamily (MFS) profile" evidence="6">
    <location>
        <begin position="7"/>
        <end position="391"/>
    </location>
</feature>
<protein>
    <recommendedName>
        <fullName evidence="6">Major facilitator superfamily (MFS) profile domain-containing protein</fullName>
    </recommendedName>
</protein>
<name>A4WXB2_CERS5</name>
<dbReference type="HOGENOM" id="CLU_056365_0_0_5"/>
<dbReference type="EMBL" id="CP000662">
    <property type="protein sequence ID" value="ABP72026.1"/>
    <property type="molecule type" value="Genomic_DNA"/>
</dbReference>
<feature type="transmembrane region" description="Helical" evidence="4">
    <location>
        <begin position="99"/>
        <end position="119"/>
    </location>
</feature>
<organism evidence="7">
    <name type="scientific">Cereibacter sphaeroides (strain ATCC 17025 / ATH 2.4.3)</name>
    <name type="common">Rhodobacter sphaeroides</name>
    <dbReference type="NCBI Taxonomy" id="349102"/>
    <lineage>
        <taxon>Bacteria</taxon>
        <taxon>Pseudomonadati</taxon>
        <taxon>Pseudomonadota</taxon>
        <taxon>Alphaproteobacteria</taxon>
        <taxon>Rhodobacterales</taxon>
        <taxon>Paracoccaceae</taxon>
        <taxon>Cereibacter</taxon>
    </lineage>
</organism>
<keyword evidence="7" id="KW-0614">Plasmid</keyword>
<sequence>MSGNRWAFLAVACAALVLSLSTWFSATAVMPELVARWSLGPSEAAWLTNGVQAGFVIGALASSVLGLPDRLHPNRLMAGAAALAGASTLILLLEPGPAAAIAARLVTGIALAGVYPPAIRLMATWFLRGRGLALGCLIGALTLGSALPHLVRGVGEVLDWRLVIAAAGLFSLTAAPIFGLALREGPHPFGRTGRVDLRQTLSILRNRPVMAANLGYFGHMWELYAMWGWFLAWARAASEAGLGLGNLSLLTFAVLAAGAPGCVLGGLLSDRIGRCRTTALALGVSGCCALGIGLAWSGPAWLLVGLALLWGLAVVADSAQFSAAVTELSPPHLVGSALAFQMGVGFALTIFTIWALPLLAGIIGWRWVFLALVPGPFLGAWSMLALRRMPEAAGMAHGMR</sequence>